<name>H0EPE1_GLAL7</name>
<comment type="caution">
    <text evidence="1">The sequence shown here is derived from an EMBL/GenBank/DDBJ whole genome shotgun (WGS) entry which is preliminary data.</text>
</comment>
<gene>
    <name evidence="1" type="ORF">M7I_4516</name>
</gene>
<dbReference type="EMBL" id="AGUE01000110">
    <property type="protein sequence ID" value="EHK99641.1"/>
    <property type="molecule type" value="Genomic_DNA"/>
</dbReference>
<sequence>MFEKLLVCLYRPKVALNESKFIIRKRLDIRKYKIENVLNFYLNRWEVKKLTAFILGQFAW</sequence>
<evidence type="ECO:0000313" key="1">
    <source>
        <dbReference type="EMBL" id="EHK99641.1"/>
    </source>
</evidence>
<organism evidence="1 2">
    <name type="scientific">Glarea lozoyensis (strain ATCC 74030 / MF5533)</name>
    <dbReference type="NCBI Taxonomy" id="1104152"/>
    <lineage>
        <taxon>Eukaryota</taxon>
        <taxon>Fungi</taxon>
        <taxon>Dikarya</taxon>
        <taxon>Ascomycota</taxon>
        <taxon>Pezizomycotina</taxon>
        <taxon>Leotiomycetes</taxon>
        <taxon>Helotiales</taxon>
        <taxon>Helotiaceae</taxon>
        <taxon>Glarea</taxon>
    </lineage>
</organism>
<dbReference type="AlphaFoldDB" id="H0EPE1"/>
<evidence type="ECO:0000313" key="2">
    <source>
        <dbReference type="Proteomes" id="UP000005446"/>
    </source>
</evidence>
<proteinExistence type="predicted"/>
<keyword evidence="2" id="KW-1185">Reference proteome</keyword>
<dbReference type="Proteomes" id="UP000005446">
    <property type="component" value="Unassembled WGS sequence"/>
</dbReference>
<dbReference type="InParanoid" id="H0EPE1"/>
<accession>H0EPE1</accession>
<reference evidence="1 2" key="1">
    <citation type="journal article" date="2012" name="Eukaryot. Cell">
        <title>Genome sequence of the fungus Glarea lozoyensis: the first genome sequence of a species from the Helotiaceae family.</title>
        <authorList>
            <person name="Youssar L."/>
            <person name="Gruening B.A."/>
            <person name="Erxleben A."/>
            <person name="Guenther S."/>
            <person name="Huettel W."/>
        </authorList>
    </citation>
    <scope>NUCLEOTIDE SEQUENCE [LARGE SCALE GENOMIC DNA]</scope>
    <source>
        <strain evidence="2">ATCC 74030 / MF5533</strain>
    </source>
</reference>
<dbReference type="HOGENOM" id="CLU_2941932_0_0_1"/>
<protein>
    <submittedName>
        <fullName evidence="1">Uncharacterized protein</fullName>
    </submittedName>
</protein>